<dbReference type="InterPro" id="IPR010432">
    <property type="entry name" value="RDD"/>
</dbReference>
<feature type="transmembrane region" description="Helical" evidence="6">
    <location>
        <begin position="47"/>
        <end position="65"/>
    </location>
</feature>
<gene>
    <name evidence="8" type="ORF">NT01SARS_0093</name>
</gene>
<sequence length="136" mass="15694">MSENSHKVFPLKRIAAAIYDLLLLLGVWFASGSIAVWINGGIIESKWIGPLIVFLSTWIFYGYFWTHGGKTLGMAVWKFEIYSLDKKPVTFYQISIRYFCNLLTFFLFGLPLVLIYFTKNNLSLSDIISKTTYQKI</sequence>
<dbReference type="AlphaFoldDB" id="J5K6Q3"/>
<dbReference type="PANTHER" id="PTHR36115:SF10">
    <property type="entry name" value="RDD DOMAIN-CONTAINING PROTEIN"/>
    <property type="match status" value="1"/>
</dbReference>
<evidence type="ECO:0000256" key="4">
    <source>
        <dbReference type="ARBA" id="ARBA00022989"/>
    </source>
</evidence>
<reference evidence="8 9" key="1">
    <citation type="journal article" date="2012" name="ISME J.">
        <title>Genomic insights to SAR86, an abundant and uncultivated marine bacterial lineage.</title>
        <authorList>
            <person name="Dupont C.L."/>
            <person name="Rusch D.B."/>
            <person name="Yooseph S."/>
            <person name="Lombardo M.J."/>
            <person name="Richter R.A."/>
            <person name="Valas R."/>
            <person name="Novotny M."/>
            <person name="Yee-Greenbaum J."/>
            <person name="Selengut J.D."/>
            <person name="Haft D.H."/>
            <person name="Halpern A.L."/>
            <person name="Lasken R.S."/>
            <person name="Nealson K."/>
            <person name="Friedman R."/>
            <person name="Venter J.C."/>
        </authorList>
    </citation>
    <scope>NUCLEOTIDE SEQUENCE [LARGE SCALE GENOMIC DNA]</scope>
</reference>
<evidence type="ECO:0000313" key="9">
    <source>
        <dbReference type="Proteomes" id="UP000010305"/>
    </source>
</evidence>
<feature type="transmembrane region" description="Helical" evidence="6">
    <location>
        <begin position="21"/>
        <end position="41"/>
    </location>
</feature>
<name>J5K6Q3_9GAMM</name>
<evidence type="ECO:0000313" key="8">
    <source>
        <dbReference type="EMBL" id="EJP71623.1"/>
    </source>
</evidence>
<keyword evidence="3 6" id="KW-0812">Transmembrane</keyword>
<dbReference type="STRING" id="1123866.NT01SARS_0093"/>
<evidence type="ECO:0000256" key="6">
    <source>
        <dbReference type="SAM" id="Phobius"/>
    </source>
</evidence>
<evidence type="ECO:0000256" key="3">
    <source>
        <dbReference type="ARBA" id="ARBA00022692"/>
    </source>
</evidence>
<evidence type="ECO:0000256" key="2">
    <source>
        <dbReference type="ARBA" id="ARBA00022475"/>
    </source>
</evidence>
<dbReference type="GO" id="GO:0005886">
    <property type="term" value="C:plasma membrane"/>
    <property type="evidence" value="ECO:0007669"/>
    <property type="project" value="UniProtKB-SubCell"/>
</dbReference>
<feature type="domain" description="RDD" evidence="7">
    <location>
        <begin position="10"/>
        <end position="129"/>
    </location>
</feature>
<evidence type="ECO:0000256" key="1">
    <source>
        <dbReference type="ARBA" id="ARBA00004651"/>
    </source>
</evidence>
<dbReference type="EMBL" id="JH611156">
    <property type="protein sequence ID" value="EJP71623.1"/>
    <property type="molecule type" value="Genomic_DNA"/>
</dbReference>
<dbReference type="InterPro" id="IPR051791">
    <property type="entry name" value="Pra-immunoreactive"/>
</dbReference>
<proteinExistence type="predicted"/>
<dbReference type="HOGENOM" id="CLU_053152_4_0_6"/>
<keyword evidence="5 6" id="KW-0472">Membrane</keyword>
<organism evidence="8 9">
    <name type="scientific">SAR86 cluster bacterium SAR86A</name>
    <dbReference type="NCBI Taxonomy" id="1123866"/>
    <lineage>
        <taxon>Bacteria</taxon>
        <taxon>Pseudomonadati</taxon>
        <taxon>Pseudomonadota</taxon>
        <taxon>Gammaproteobacteria</taxon>
        <taxon>SAR86 cluster</taxon>
    </lineage>
</organism>
<dbReference type="Proteomes" id="UP000010305">
    <property type="component" value="Unassembled WGS sequence"/>
</dbReference>
<dbReference type="PANTHER" id="PTHR36115">
    <property type="entry name" value="PROLINE-RICH ANTIGEN HOMOLOG-RELATED"/>
    <property type="match status" value="1"/>
</dbReference>
<keyword evidence="4 6" id="KW-1133">Transmembrane helix</keyword>
<keyword evidence="2" id="KW-1003">Cell membrane</keyword>
<evidence type="ECO:0000256" key="5">
    <source>
        <dbReference type="ARBA" id="ARBA00023136"/>
    </source>
</evidence>
<dbReference type="Pfam" id="PF06271">
    <property type="entry name" value="RDD"/>
    <property type="match status" value="1"/>
</dbReference>
<protein>
    <submittedName>
        <fullName evidence="8">RDD domain protein</fullName>
    </submittedName>
</protein>
<evidence type="ECO:0000259" key="7">
    <source>
        <dbReference type="Pfam" id="PF06271"/>
    </source>
</evidence>
<accession>J5K6Q3</accession>
<feature type="transmembrane region" description="Helical" evidence="6">
    <location>
        <begin position="96"/>
        <end position="117"/>
    </location>
</feature>
<comment type="subcellular location">
    <subcellularLocation>
        <location evidence="1">Cell membrane</location>
        <topology evidence="1">Multi-pass membrane protein</topology>
    </subcellularLocation>
</comment>